<dbReference type="OrthoDB" id="511192at2"/>
<accession>A0A323V9B0</accession>
<evidence type="ECO:0000313" key="5">
    <source>
        <dbReference type="Proteomes" id="UP000580718"/>
    </source>
</evidence>
<evidence type="ECO:0000313" key="4">
    <source>
        <dbReference type="Proteomes" id="UP000247602"/>
    </source>
</evidence>
<gene>
    <name evidence="3" type="ORF">DMO24_10800</name>
    <name evidence="2" type="ORF">FHX36_004189</name>
</gene>
<feature type="region of interest" description="Disordered" evidence="1">
    <location>
        <begin position="134"/>
        <end position="158"/>
    </location>
</feature>
<evidence type="ECO:0008006" key="6">
    <source>
        <dbReference type="Google" id="ProtNLM"/>
    </source>
</evidence>
<dbReference type="Proteomes" id="UP000580718">
    <property type="component" value="Unassembled WGS sequence"/>
</dbReference>
<protein>
    <recommendedName>
        <fullName evidence="6">DUF4262 domain-containing protein</fullName>
    </recommendedName>
</protein>
<keyword evidence="4" id="KW-1185">Reference proteome</keyword>
<evidence type="ECO:0000313" key="3">
    <source>
        <dbReference type="EMBL" id="PZA21339.1"/>
    </source>
</evidence>
<reference evidence="3 4" key="1">
    <citation type="submission" date="2018-06" db="EMBL/GenBank/DDBJ databases">
        <title>Draft genome sequence of Modestobacter versicolor CP153-2.</title>
        <authorList>
            <person name="Gundlapally S.R."/>
        </authorList>
    </citation>
    <scope>NUCLEOTIDE SEQUENCE [LARGE SCALE GENOMIC DNA]</scope>
    <source>
        <strain evidence="3 4">CP153-2</strain>
    </source>
</reference>
<dbReference type="EMBL" id="QKNV01000096">
    <property type="protein sequence ID" value="PZA21339.1"/>
    <property type="molecule type" value="Genomic_DNA"/>
</dbReference>
<dbReference type="EMBL" id="JACIBU010000002">
    <property type="protein sequence ID" value="MBB3678400.1"/>
    <property type="molecule type" value="Genomic_DNA"/>
</dbReference>
<comment type="caution">
    <text evidence="3">The sequence shown here is derived from an EMBL/GenBank/DDBJ whole genome shotgun (WGS) entry which is preliminary data.</text>
</comment>
<evidence type="ECO:0000313" key="2">
    <source>
        <dbReference type="EMBL" id="MBB3678400.1"/>
    </source>
</evidence>
<dbReference type="Pfam" id="PF14081">
    <property type="entry name" value="DUF4262"/>
    <property type="match status" value="1"/>
</dbReference>
<dbReference type="InterPro" id="IPR025358">
    <property type="entry name" value="DUF4262"/>
</dbReference>
<dbReference type="Proteomes" id="UP000247602">
    <property type="component" value="Unassembled WGS sequence"/>
</dbReference>
<dbReference type="RefSeq" id="WP_110552292.1">
    <property type="nucleotide sequence ID" value="NZ_JACIBU010000002.1"/>
</dbReference>
<proteinExistence type="predicted"/>
<sequence length="158" mass="17165">MRFGRKRPIDDDARALADLEGVIDRFGWGVLHVGQGPASGEPRFSYTVGLTALGHPEVIAVGLPFEAAEQFLNLVGESVRAGDRWAHGSTTDRFTDADSPVVFLRVEDTSRLTAVAQVYGRVEAVQLVWPDSTGKLPWQEGHRNPPGVQPLLGPRPAD</sequence>
<name>A0A323V9B0_9ACTN</name>
<reference evidence="2 5" key="2">
    <citation type="submission" date="2020-08" db="EMBL/GenBank/DDBJ databases">
        <title>Sequencing the genomes of 1000 actinobacteria strains.</title>
        <authorList>
            <person name="Klenk H.-P."/>
        </authorList>
    </citation>
    <scope>NUCLEOTIDE SEQUENCE [LARGE SCALE GENOMIC DNA]</scope>
    <source>
        <strain evidence="2 5">DSM 16678</strain>
    </source>
</reference>
<evidence type="ECO:0000256" key="1">
    <source>
        <dbReference type="SAM" id="MobiDB-lite"/>
    </source>
</evidence>
<dbReference type="AlphaFoldDB" id="A0A323V9B0"/>
<organism evidence="3 4">
    <name type="scientific">Modestobacter versicolor</name>
    <dbReference type="NCBI Taxonomy" id="429133"/>
    <lineage>
        <taxon>Bacteria</taxon>
        <taxon>Bacillati</taxon>
        <taxon>Actinomycetota</taxon>
        <taxon>Actinomycetes</taxon>
        <taxon>Geodermatophilales</taxon>
        <taxon>Geodermatophilaceae</taxon>
        <taxon>Modestobacter</taxon>
    </lineage>
</organism>